<dbReference type="EMBL" id="BK032838">
    <property type="protein sequence ID" value="DAF63319.1"/>
    <property type="molecule type" value="Genomic_DNA"/>
</dbReference>
<organism evidence="1">
    <name type="scientific">Myoviridae sp. ctPJU6</name>
    <dbReference type="NCBI Taxonomy" id="2827684"/>
    <lineage>
        <taxon>Viruses</taxon>
        <taxon>Duplodnaviria</taxon>
        <taxon>Heunggongvirae</taxon>
        <taxon>Uroviricota</taxon>
        <taxon>Caudoviricetes</taxon>
    </lineage>
</organism>
<proteinExistence type="predicted"/>
<protein>
    <submittedName>
        <fullName evidence="1">Uncharacterized protein</fullName>
    </submittedName>
</protein>
<accession>A0A8S5TJY9</accession>
<reference evidence="1" key="1">
    <citation type="journal article" date="2021" name="Proc. Natl. Acad. Sci. U.S.A.">
        <title>A Catalog of Tens of Thousands of Viruses from Human Metagenomes Reveals Hidden Associations with Chronic Diseases.</title>
        <authorList>
            <person name="Tisza M.J."/>
            <person name="Buck C.B."/>
        </authorList>
    </citation>
    <scope>NUCLEOTIDE SEQUENCE</scope>
    <source>
        <strain evidence="1">CtPJU6</strain>
    </source>
</reference>
<evidence type="ECO:0000313" key="1">
    <source>
        <dbReference type="EMBL" id="DAF63319.1"/>
    </source>
</evidence>
<name>A0A8S5TJY9_9CAUD</name>
<sequence length="33" mass="3799">MDRGIGCGFEFPTHPTPHLSMKKEFPFRGEVSY</sequence>